<dbReference type="PANTHER" id="PTHR12993">
    <property type="entry name" value="N-ACETYLGLUCOSAMINYL-PHOSPHATIDYLINOSITOL DE-N-ACETYLASE-RELATED"/>
    <property type="match status" value="1"/>
</dbReference>
<protein>
    <recommendedName>
        <fullName evidence="2">Mycothiol S-conjugate amidase</fullName>
        <ecNumber evidence="2">3.5.1.115</ecNumber>
    </recommendedName>
</protein>
<dbReference type="Pfam" id="PF02585">
    <property type="entry name" value="PIG-L"/>
    <property type="match status" value="1"/>
</dbReference>
<dbReference type="EMBL" id="JBHLUB010000028">
    <property type="protein sequence ID" value="MFC0582007.1"/>
    <property type="molecule type" value="Genomic_DNA"/>
</dbReference>
<dbReference type="RefSeq" id="WP_377458852.1">
    <property type="nucleotide sequence ID" value="NZ_JBHLUB010000028.1"/>
</dbReference>
<evidence type="ECO:0000313" key="4">
    <source>
        <dbReference type="Proteomes" id="UP001589862"/>
    </source>
</evidence>
<comment type="cofactor">
    <cofactor evidence="2">
        <name>Zn(2+)</name>
        <dbReference type="ChEBI" id="CHEBI:29105"/>
    </cofactor>
    <text evidence="2">Binds 1 zinc ion per subunit.</text>
</comment>
<dbReference type="NCBIfam" id="TIGR03446">
    <property type="entry name" value="mycothiol_Mca"/>
    <property type="match status" value="1"/>
</dbReference>
<dbReference type="InterPro" id="IPR024078">
    <property type="entry name" value="LmbE-like_dom_sf"/>
</dbReference>
<accession>A0ABV6PCB9</accession>
<dbReference type="Gene3D" id="3.40.50.10320">
    <property type="entry name" value="LmbE-like"/>
    <property type="match status" value="1"/>
</dbReference>
<dbReference type="SUPFAM" id="SSF102588">
    <property type="entry name" value="LmbE-like"/>
    <property type="match status" value="1"/>
</dbReference>
<comment type="caution">
    <text evidence="3">The sequence shown here is derived from an EMBL/GenBank/DDBJ whole genome shotgun (WGS) entry which is preliminary data.</text>
</comment>
<feature type="binding site" evidence="2">
    <location>
        <position position="153"/>
    </location>
    <ligand>
        <name>Zn(2+)</name>
        <dbReference type="ChEBI" id="CHEBI:29105"/>
    </ligand>
</feature>
<organism evidence="3 4">
    <name type="scientific">Micrococcoides hystricis</name>
    <dbReference type="NCBI Taxonomy" id="1572761"/>
    <lineage>
        <taxon>Bacteria</taxon>
        <taxon>Bacillati</taxon>
        <taxon>Actinomycetota</taxon>
        <taxon>Actinomycetes</taxon>
        <taxon>Micrococcales</taxon>
        <taxon>Micrococcaceae</taxon>
        <taxon>Micrococcoides</taxon>
    </lineage>
</organism>
<feature type="binding site" evidence="2">
    <location>
        <position position="22"/>
    </location>
    <ligand>
        <name>Zn(2+)</name>
        <dbReference type="ChEBI" id="CHEBI:29105"/>
    </ligand>
</feature>
<feature type="binding site" evidence="2">
    <location>
        <position position="25"/>
    </location>
    <ligand>
        <name>Zn(2+)</name>
        <dbReference type="ChEBI" id="CHEBI:29105"/>
    </ligand>
</feature>
<keyword evidence="2" id="KW-0378">Hydrolase</keyword>
<evidence type="ECO:0000256" key="1">
    <source>
        <dbReference type="ARBA" id="ARBA00022833"/>
    </source>
</evidence>
<comment type="function">
    <text evidence="2">A mycothiol (MSH, N-acetylcysteinyl-glucosaminyl-inositol) S-conjugate amidase, it recycles conjugated MSH to the N-acetyl cysteine conjugate (AcCys S-conjugate, a mercapturic acid) and the MSH precursor. Involved in MSH-dependent detoxification of a number of alkylating agents and antibiotics.</text>
</comment>
<dbReference type="InterPro" id="IPR003737">
    <property type="entry name" value="GlcNAc_PI_deacetylase-related"/>
</dbReference>
<evidence type="ECO:0000313" key="3">
    <source>
        <dbReference type="EMBL" id="MFC0582007.1"/>
    </source>
</evidence>
<evidence type="ECO:0000256" key="2">
    <source>
        <dbReference type="HAMAP-Rule" id="MF_01482"/>
    </source>
</evidence>
<dbReference type="PANTHER" id="PTHR12993:SF11">
    <property type="entry name" value="N-ACETYLGLUCOSAMINYL-PHOSPHATIDYLINOSITOL DE-N-ACETYLASE"/>
    <property type="match status" value="1"/>
</dbReference>
<reference evidence="3 4" key="1">
    <citation type="submission" date="2024-09" db="EMBL/GenBank/DDBJ databases">
        <authorList>
            <person name="Sun Q."/>
            <person name="Mori K."/>
        </authorList>
    </citation>
    <scope>NUCLEOTIDE SEQUENCE [LARGE SCALE GENOMIC DNA]</scope>
    <source>
        <strain evidence="3 4">NCAIM B.02604</strain>
    </source>
</reference>
<keyword evidence="2" id="KW-0479">Metal-binding</keyword>
<comment type="subunit">
    <text evidence="2">Monomer.</text>
</comment>
<sequence length="308" mass="34537">MRALSQLREDYTGYRLLAIHAHPDDESSKGAAMMADYADRGADVMVLSCTGGERGDVLNAEAASNPRTEWDLTGVRWQEMAEATEILGIHHRWLGFVDSGLPEGDPLPALPAGSFATLPLEQVAAPIVKLVRDFKPHVIISYDEIGGYPHPDHIQSHKVSVEAFTKAGDPNAYPDAGEPWEPLKLYYDRAFNPDKFLTLHEYLLESTGESPYTSRIARYEEGIRTKADWMTHHKVTTQVNSAHLLDRRDAALRAHRTQVEPYGFFFMVNNDILTEKWPWEDYVLIDSKVDTELPETCLFAGITPAATL</sequence>
<comment type="similarity">
    <text evidence="2">Belongs to the MshB deacetylase family. Mca subfamily.</text>
</comment>
<dbReference type="Proteomes" id="UP001589862">
    <property type="component" value="Unassembled WGS sequence"/>
</dbReference>
<gene>
    <name evidence="2 3" type="primary">mca</name>
    <name evidence="3" type="ORF">ACFFFR_06375</name>
</gene>
<comment type="catalytic activity">
    <reaction evidence="2">
        <text>mycothiol S-conjugate + H2O = an N-acetyl-L-cysteine-S-conjugate + 1D-myo-inositol 2-amino-2-deoxy-alpha-D-glucopyranoside</text>
        <dbReference type="Rhea" id="RHEA:36543"/>
        <dbReference type="ChEBI" id="CHEBI:15377"/>
        <dbReference type="ChEBI" id="CHEBI:58718"/>
        <dbReference type="ChEBI" id="CHEBI:58886"/>
        <dbReference type="ChEBI" id="CHEBI:59633"/>
        <dbReference type="EC" id="3.5.1.115"/>
    </reaction>
</comment>
<name>A0ABV6PCB9_9MICC</name>
<dbReference type="HAMAP" id="MF_01482">
    <property type="entry name" value="Mca"/>
    <property type="match status" value="1"/>
</dbReference>
<keyword evidence="1 2" id="KW-0862">Zinc</keyword>
<dbReference type="EC" id="3.5.1.115" evidence="2"/>
<proteinExistence type="inferred from homology"/>
<keyword evidence="4" id="KW-1185">Reference proteome</keyword>
<dbReference type="InterPro" id="IPR017811">
    <property type="entry name" value="Mca"/>
</dbReference>